<sequence>MNNRDQRFYDLVIDKQANFFLHDDGWLEVDISLDSLKEENVDKKTEKYRVGILTKAQFSKTRFKYLLKTINFLNAYGNVYLVRLPIHEKMMTIDNALMAHFNEDIKEAITLSKGYLDLTTMNTDFHYTDGNHLHKTSGKIVSSIIANWIDENRRVYAEDTY</sequence>
<protein>
    <recommendedName>
        <fullName evidence="3">SGNH/GDSL hydrolase family protein</fullName>
    </recommendedName>
</protein>
<gene>
    <name evidence="1" type="ORF">ES692_10675</name>
</gene>
<name>A0A5C7BAG1_9FLAO</name>
<dbReference type="Proteomes" id="UP000321938">
    <property type="component" value="Unassembled WGS sequence"/>
</dbReference>
<dbReference type="AlphaFoldDB" id="A0A5C7BAG1"/>
<dbReference type="OrthoDB" id="1433719at2"/>
<proteinExistence type="predicted"/>
<evidence type="ECO:0008006" key="3">
    <source>
        <dbReference type="Google" id="ProtNLM"/>
    </source>
</evidence>
<reference evidence="1 2" key="1">
    <citation type="submission" date="2019-08" db="EMBL/GenBank/DDBJ databases">
        <title>Genome of Psychroserpens burtonensis ACAM 167.</title>
        <authorList>
            <person name="Bowman J.P."/>
        </authorList>
    </citation>
    <scope>NUCLEOTIDE SEQUENCE [LARGE SCALE GENOMIC DNA]</scope>
    <source>
        <strain evidence="1 2">ACAM 167</strain>
    </source>
</reference>
<dbReference type="EMBL" id="VOSB01000014">
    <property type="protein sequence ID" value="TXE17114.1"/>
    <property type="molecule type" value="Genomic_DNA"/>
</dbReference>
<accession>A0A5C7BAG1</accession>
<keyword evidence="2" id="KW-1185">Reference proteome</keyword>
<evidence type="ECO:0000313" key="2">
    <source>
        <dbReference type="Proteomes" id="UP000321938"/>
    </source>
</evidence>
<comment type="caution">
    <text evidence="1">The sequence shown here is derived from an EMBL/GenBank/DDBJ whole genome shotgun (WGS) entry which is preliminary data.</text>
</comment>
<dbReference type="RefSeq" id="WP_147231736.1">
    <property type="nucleotide sequence ID" value="NZ_VOSB01000014.1"/>
</dbReference>
<evidence type="ECO:0000313" key="1">
    <source>
        <dbReference type="EMBL" id="TXE17114.1"/>
    </source>
</evidence>
<organism evidence="1 2">
    <name type="scientific">Psychroserpens burtonensis</name>
    <dbReference type="NCBI Taxonomy" id="49278"/>
    <lineage>
        <taxon>Bacteria</taxon>
        <taxon>Pseudomonadati</taxon>
        <taxon>Bacteroidota</taxon>
        <taxon>Flavobacteriia</taxon>
        <taxon>Flavobacteriales</taxon>
        <taxon>Flavobacteriaceae</taxon>
        <taxon>Psychroserpens</taxon>
    </lineage>
</organism>